<dbReference type="Proteomes" id="UP001153069">
    <property type="component" value="Unassembled WGS sequence"/>
</dbReference>
<feature type="compositionally biased region" description="Pro residues" evidence="1">
    <location>
        <begin position="192"/>
        <end position="215"/>
    </location>
</feature>
<keyword evidence="3" id="KW-1185">Reference proteome</keyword>
<evidence type="ECO:0000256" key="1">
    <source>
        <dbReference type="SAM" id="MobiDB-lite"/>
    </source>
</evidence>
<sequence>MASDDPPLDPNKNNEDPIGHFPIDSVEDFDDGNLHDTSTTAASSGQKRPGFPGDDEDEGGHSSPSKKVKSDGYQGHDDNTDHPSTPGGKENGDVHEHQPHAIHPHPLHHDQPPPPNHMTDDNTDDNAKQPDAPQHHQGAPMAPGSSSEQAPATPNNQPIGSNMQQQPHQGGYYPSMYGQYPGMMQPYPPYSYPPPYPGPPAPPMMPPGQPPPPPQAAATPPQQGPHSPSSANHGQQQQQNVASPKDRNNSSNSHLIITIHKQHITNNLHPIIPLRPLVMPTNIQEWCHPCT</sequence>
<feature type="compositionally biased region" description="Basic and acidic residues" evidence="1">
    <location>
        <begin position="68"/>
        <end position="81"/>
    </location>
</feature>
<feature type="region of interest" description="Disordered" evidence="1">
    <location>
        <begin position="192"/>
        <end position="251"/>
    </location>
</feature>
<feature type="region of interest" description="Disordered" evidence="1">
    <location>
        <begin position="1"/>
        <end position="174"/>
    </location>
</feature>
<dbReference type="AlphaFoldDB" id="A0A9N8E3L4"/>
<feature type="compositionally biased region" description="Low complexity" evidence="1">
    <location>
        <begin position="216"/>
        <end position="225"/>
    </location>
</feature>
<evidence type="ECO:0000313" key="2">
    <source>
        <dbReference type="EMBL" id="CAB9513981.1"/>
    </source>
</evidence>
<comment type="caution">
    <text evidence="2">The sequence shown here is derived from an EMBL/GenBank/DDBJ whole genome shotgun (WGS) entry which is preliminary data.</text>
</comment>
<proteinExistence type="predicted"/>
<evidence type="ECO:0000313" key="3">
    <source>
        <dbReference type="Proteomes" id="UP001153069"/>
    </source>
</evidence>
<name>A0A9N8E3L4_9STRA</name>
<dbReference type="EMBL" id="CAICTM010000624">
    <property type="protein sequence ID" value="CAB9513981.1"/>
    <property type="molecule type" value="Genomic_DNA"/>
</dbReference>
<feature type="compositionally biased region" description="Polar residues" evidence="1">
    <location>
        <begin position="35"/>
        <end position="46"/>
    </location>
</feature>
<accession>A0A9N8E3L4</accession>
<reference evidence="2" key="1">
    <citation type="submission" date="2020-06" db="EMBL/GenBank/DDBJ databases">
        <authorList>
            <consortium name="Plant Systems Biology data submission"/>
        </authorList>
    </citation>
    <scope>NUCLEOTIDE SEQUENCE</scope>
    <source>
        <strain evidence="2">D6</strain>
    </source>
</reference>
<protein>
    <submittedName>
        <fullName evidence="2">Uncharacterized protein</fullName>
    </submittedName>
</protein>
<gene>
    <name evidence="2" type="ORF">SEMRO_625_G177440.1</name>
</gene>
<organism evidence="2 3">
    <name type="scientific">Seminavis robusta</name>
    <dbReference type="NCBI Taxonomy" id="568900"/>
    <lineage>
        <taxon>Eukaryota</taxon>
        <taxon>Sar</taxon>
        <taxon>Stramenopiles</taxon>
        <taxon>Ochrophyta</taxon>
        <taxon>Bacillariophyta</taxon>
        <taxon>Bacillariophyceae</taxon>
        <taxon>Bacillariophycidae</taxon>
        <taxon>Naviculales</taxon>
        <taxon>Naviculaceae</taxon>
        <taxon>Seminavis</taxon>
    </lineage>
</organism>
<feature type="compositionally biased region" description="Polar residues" evidence="1">
    <location>
        <begin position="226"/>
        <end position="242"/>
    </location>
</feature>
<feature type="compositionally biased region" description="Basic and acidic residues" evidence="1">
    <location>
        <begin position="90"/>
        <end position="99"/>
    </location>
</feature>
<feature type="compositionally biased region" description="Polar residues" evidence="1">
    <location>
        <begin position="144"/>
        <end position="168"/>
    </location>
</feature>